<keyword evidence="2 6" id="KW-0560">Oxidoreductase</keyword>
<dbReference type="InParanoid" id="A0A132B851"/>
<evidence type="ECO:0000313" key="8">
    <source>
        <dbReference type="EMBL" id="KUJ08169.1"/>
    </source>
</evidence>
<evidence type="ECO:0000259" key="7">
    <source>
        <dbReference type="Pfam" id="PF00171"/>
    </source>
</evidence>
<accession>A0A132B851</accession>
<protein>
    <recommendedName>
        <fullName evidence="3">aldehyde dehydrogenase (NAD(+))</fullName>
        <ecNumber evidence="3">1.2.1.3</ecNumber>
    </recommendedName>
</protein>
<dbReference type="OrthoDB" id="310895at2759"/>
<dbReference type="FunFam" id="3.40.605.10:FF:000001">
    <property type="entry name" value="Aldehyde dehydrogenase 1"/>
    <property type="match status" value="1"/>
</dbReference>
<dbReference type="InterPro" id="IPR016161">
    <property type="entry name" value="Ald_DH/histidinol_DH"/>
</dbReference>
<evidence type="ECO:0000313" key="9">
    <source>
        <dbReference type="Proteomes" id="UP000070700"/>
    </source>
</evidence>
<evidence type="ECO:0000256" key="2">
    <source>
        <dbReference type="ARBA" id="ARBA00023002"/>
    </source>
</evidence>
<dbReference type="EC" id="1.2.1.3" evidence="3"/>
<dbReference type="PROSITE" id="PS00070">
    <property type="entry name" value="ALDEHYDE_DEHYDR_CYS"/>
    <property type="match status" value="1"/>
</dbReference>
<name>A0A132B851_MOLSC</name>
<sequence length="489" mass="51933">MASEYQTKLFINNEYADAKSADTLSLTNPFDGSTIPAAVQIAGAEDIALAVAAAQSAFKTGPWSTFTGAQRAACMHKFADLIVENAKELADLDALCMGAPIASNAGFIIPEAAAVFRYYAGWADKIEGESFAADDGTYKIVRHEPLGVCAGIAPWNAPILYVGWKIAPAVAAGNTFIFKASEKSPLSALYLGKLVVEAGFPPGVIQFVSGAAQTGALLASNMIISKISFTGSTFVGKIIQKLALESNMKRVTLELGGKSPAIVFADADIPNAVGSAADGFLFNNGQVCVAGSRLLVQEDVAPAFIEAVKGRFEAINSSLGNDPRVSTTHYGPMADEAHFKRVMSYIELGKQHAEPVVGGKQKGDKGYFIEPTLFVNPDKDGKVFNEEIFGPVLSVVTFKTEDEVIELANDTKTGLSATIYTSDLNRALRVSAKIESGNVSINAPHFPVHTVPFGGFKESGSGKELGKYGLREYLQTKTVLINMKLVPKL</sequence>
<feature type="domain" description="Aldehyde dehydrogenase" evidence="7">
    <location>
        <begin position="18"/>
        <end position="479"/>
    </location>
</feature>
<dbReference type="InterPro" id="IPR029510">
    <property type="entry name" value="Ald_DH_CS_GLU"/>
</dbReference>
<feature type="active site" evidence="5">
    <location>
        <position position="254"/>
    </location>
</feature>
<evidence type="ECO:0000256" key="3">
    <source>
        <dbReference type="ARBA" id="ARBA00024226"/>
    </source>
</evidence>
<dbReference type="STRING" id="149040.A0A132B851"/>
<dbReference type="GeneID" id="28827643"/>
<dbReference type="SUPFAM" id="SSF53720">
    <property type="entry name" value="ALDH-like"/>
    <property type="match status" value="1"/>
</dbReference>
<comment type="catalytic activity">
    <reaction evidence="4">
        <text>an aldehyde + NAD(+) + H2O = a carboxylate + NADH + 2 H(+)</text>
        <dbReference type="Rhea" id="RHEA:16185"/>
        <dbReference type="ChEBI" id="CHEBI:15377"/>
        <dbReference type="ChEBI" id="CHEBI:15378"/>
        <dbReference type="ChEBI" id="CHEBI:17478"/>
        <dbReference type="ChEBI" id="CHEBI:29067"/>
        <dbReference type="ChEBI" id="CHEBI:57540"/>
        <dbReference type="ChEBI" id="CHEBI:57945"/>
        <dbReference type="EC" id="1.2.1.3"/>
    </reaction>
</comment>
<dbReference type="InterPro" id="IPR016160">
    <property type="entry name" value="Ald_DH_CS_CYS"/>
</dbReference>
<reference evidence="8 9" key="1">
    <citation type="submission" date="2015-10" db="EMBL/GenBank/DDBJ databases">
        <title>Full genome of DAOMC 229536 Phialocephala scopiformis, a fungal endophyte of spruce producing the potent anti-insectan compound rugulosin.</title>
        <authorList>
            <consortium name="DOE Joint Genome Institute"/>
            <person name="Walker A.K."/>
            <person name="Frasz S.L."/>
            <person name="Seifert K.A."/>
            <person name="Miller J.D."/>
            <person name="Mondo S.J."/>
            <person name="Labutti K."/>
            <person name="Lipzen A."/>
            <person name="Dockter R."/>
            <person name="Kennedy M."/>
            <person name="Grigoriev I.V."/>
            <person name="Spatafora J.W."/>
        </authorList>
    </citation>
    <scope>NUCLEOTIDE SEQUENCE [LARGE SCALE GENOMIC DNA]</scope>
    <source>
        <strain evidence="8 9">CBS 120377</strain>
    </source>
</reference>
<dbReference type="InterPro" id="IPR015590">
    <property type="entry name" value="Aldehyde_DH_dom"/>
</dbReference>
<evidence type="ECO:0000256" key="6">
    <source>
        <dbReference type="RuleBase" id="RU003345"/>
    </source>
</evidence>
<dbReference type="InterPro" id="IPR016162">
    <property type="entry name" value="Ald_DH_N"/>
</dbReference>
<evidence type="ECO:0000256" key="5">
    <source>
        <dbReference type="PROSITE-ProRule" id="PRU10007"/>
    </source>
</evidence>
<dbReference type="Pfam" id="PF00171">
    <property type="entry name" value="Aldedh"/>
    <property type="match status" value="1"/>
</dbReference>
<dbReference type="Proteomes" id="UP000070700">
    <property type="component" value="Unassembled WGS sequence"/>
</dbReference>
<evidence type="ECO:0000256" key="1">
    <source>
        <dbReference type="ARBA" id="ARBA00009986"/>
    </source>
</evidence>
<gene>
    <name evidence="8" type="ORF">LY89DRAFT_711660</name>
</gene>
<dbReference type="Gene3D" id="3.40.605.10">
    <property type="entry name" value="Aldehyde Dehydrogenase, Chain A, domain 1"/>
    <property type="match status" value="1"/>
</dbReference>
<dbReference type="KEGG" id="psco:LY89DRAFT_711660"/>
<dbReference type="InterPro" id="IPR016163">
    <property type="entry name" value="Ald_DH_C"/>
</dbReference>
<keyword evidence="9" id="KW-1185">Reference proteome</keyword>
<evidence type="ECO:0000256" key="4">
    <source>
        <dbReference type="ARBA" id="ARBA00049194"/>
    </source>
</evidence>
<dbReference type="FunFam" id="3.40.309.10:FF:000012">
    <property type="entry name" value="Betaine aldehyde dehydrogenase"/>
    <property type="match status" value="1"/>
</dbReference>
<proteinExistence type="inferred from homology"/>
<dbReference type="Gene3D" id="3.40.309.10">
    <property type="entry name" value="Aldehyde Dehydrogenase, Chain A, domain 2"/>
    <property type="match status" value="1"/>
</dbReference>
<dbReference type="EMBL" id="KQ947436">
    <property type="protein sequence ID" value="KUJ08169.1"/>
    <property type="molecule type" value="Genomic_DNA"/>
</dbReference>
<dbReference type="PANTHER" id="PTHR11699">
    <property type="entry name" value="ALDEHYDE DEHYDROGENASE-RELATED"/>
    <property type="match status" value="1"/>
</dbReference>
<dbReference type="FunFam" id="3.40.605.10:FF:000026">
    <property type="entry name" value="Aldehyde dehydrogenase, putative"/>
    <property type="match status" value="1"/>
</dbReference>
<dbReference type="GO" id="GO:0046394">
    <property type="term" value="P:carboxylic acid biosynthetic process"/>
    <property type="evidence" value="ECO:0007669"/>
    <property type="project" value="UniProtKB-ARBA"/>
</dbReference>
<organism evidence="8 9">
    <name type="scientific">Mollisia scopiformis</name>
    <name type="common">Conifer needle endophyte fungus</name>
    <name type="synonym">Phialocephala scopiformis</name>
    <dbReference type="NCBI Taxonomy" id="149040"/>
    <lineage>
        <taxon>Eukaryota</taxon>
        <taxon>Fungi</taxon>
        <taxon>Dikarya</taxon>
        <taxon>Ascomycota</taxon>
        <taxon>Pezizomycotina</taxon>
        <taxon>Leotiomycetes</taxon>
        <taxon>Helotiales</taxon>
        <taxon>Mollisiaceae</taxon>
        <taxon>Mollisia</taxon>
    </lineage>
</organism>
<dbReference type="AlphaFoldDB" id="A0A132B851"/>
<dbReference type="RefSeq" id="XP_018062524.1">
    <property type="nucleotide sequence ID" value="XM_018217917.1"/>
</dbReference>
<comment type="similarity">
    <text evidence="1 6">Belongs to the aldehyde dehydrogenase family.</text>
</comment>
<dbReference type="PROSITE" id="PS00687">
    <property type="entry name" value="ALDEHYDE_DEHYDR_GLU"/>
    <property type="match status" value="1"/>
</dbReference>
<dbReference type="GO" id="GO:0004029">
    <property type="term" value="F:aldehyde dehydrogenase (NAD+) activity"/>
    <property type="evidence" value="ECO:0007669"/>
    <property type="project" value="UniProtKB-EC"/>
</dbReference>